<dbReference type="EMBL" id="DS989822">
    <property type="protein sequence ID" value="EFQ98300.1"/>
    <property type="molecule type" value="Genomic_DNA"/>
</dbReference>
<dbReference type="Proteomes" id="UP000002669">
    <property type="component" value="Unassembled WGS sequence"/>
</dbReference>
<dbReference type="VEuPathDB" id="FungiDB:MGYG_01333"/>
<feature type="compositionally biased region" description="Basic residues" evidence="1">
    <location>
        <begin position="108"/>
        <end position="118"/>
    </location>
</feature>
<reference evidence="3" key="1">
    <citation type="journal article" date="2012" name="MBio">
        <title>Comparative genome analysis of Trichophyton rubrum and related dermatophytes reveals candidate genes involved in infection.</title>
        <authorList>
            <person name="Martinez D.A."/>
            <person name="Oliver B.G."/>
            <person name="Graeser Y."/>
            <person name="Goldberg J.M."/>
            <person name="Li W."/>
            <person name="Martinez-Rossi N.M."/>
            <person name="Monod M."/>
            <person name="Shelest E."/>
            <person name="Barton R.C."/>
            <person name="Birch E."/>
            <person name="Brakhage A.A."/>
            <person name="Chen Z."/>
            <person name="Gurr S.J."/>
            <person name="Heiman D."/>
            <person name="Heitman J."/>
            <person name="Kosti I."/>
            <person name="Rossi A."/>
            <person name="Saif S."/>
            <person name="Samalova M."/>
            <person name="Saunders C.W."/>
            <person name="Shea T."/>
            <person name="Summerbell R.C."/>
            <person name="Xu J."/>
            <person name="Young S."/>
            <person name="Zeng Q."/>
            <person name="Birren B.W."/>
            <person name="Cuomo C.A."/>
            <person name="White T.C."/>
        </authorList>
    </citation>
    <scope>NUCLEOTIDE SEQUENCE [LARGE SCALE GENOMIC DNA]</scope>
    <source>
        <strain evidence="3">ATCC MYA-4604 / CBS 118893</strain>
    </source>
</reference>
<dbReference type="GeneID" id="10032577"/>
<keyword evidence="3" id="KW-1185">Reference proteome</keyword>
<evidence type="ECO:0000256" key="1">
    <source>
        <dbReference type="SAM" id="MobiDB-lite"/>
    </source>
</evidence>
<feature type="compositionally biased region" description="Basic and acidic residues" evidence="1">
    <location>
        <begin position="98"/>
        <end position="107"/>
    </location>
</feature>
<feature type="region of interest" description="Disordered" evidence="1">
    <location>
        <begin position="67"/>
        <end position="118"/>
    </location>
</feature>
<dbReference type="AlphaFoldDB" id="E5R0A4"/>
<sequence length="118" mass="13254">MSLFFSCFPAQQVLQGCLPTRWRQKGSWGVEPSYSCCPVNKTCTKEQRKLANLDAPRLEQGHAAVNELAAHSPQRSEACTSRARRNRGAFSPFGAGQRYKDGRDAVLRKKGKEKKKKK</sequence>
<evidence type="ECO:0000313" key="3">
    <source>
        <dbReference type="Proteomes" id="UP000002669"/>
    </source>
</evidence>
<accession>E5R0A4</accession>
<protein>
    <submittedName>
        <fullName evidence="2">Uncharacterized protein</fullName>
    </submittedName>
</protein>
<name>E5R0A4_ARTGP</name>
<proteinExistence type="predicted"/>
<evidence type="ECO:0000313" key="2">
    <source>
        <dbReference type="EMBL" id="EFQ98300.1"/>
    </source>
</evidence>
<organism evidence="3">
    <name type="scientific">Arthroderma gypseum (strain ATCC MYA-4604 / CBS 118893)</name>
    <name type="common">Microsporum gypseum</name>
    <dbReference type="NCBI Taxonomy" id="535722"/>
    <lineage>
        <taxon>Eukaryota</taxon>
        <taxon>Fungi</taxon>
        <taxon>Dikarya</taxon>
        <taxon>Ascomycota</taxon>
        <taxon>Pezizomycotina</taxon>
        <taxon>Eurotiomycetes</taxon>
        <taxon>Eurotiomycetidae</taxon>
        <taxon>Onygenales</taxon>
        <taxon>Arthrodermataceae</taxon>
        <taxon>Nannizzia</taxon>
    </lineage>
</organism>
<dbReference type="HOGENOM" id="CLU_2072581_0_0_1"/>
<gene>
    <name evidence="2" type="ORF">MGYG_01333</name>
</gene>
<dbReference type="InParanoid" id="E5R0A4"/>
<dbReference type="RefSeq" id="XP_003177252.1">
    <property type="nucleotide sequence ID" value="XM_003177204.1"/>
</dbReference>